<protein>
    <recommendedName>
        <fullName evidence="6">SWIM-type domain-containing protein</fullName>
    </recommendedName>
</protein>
<dbReference type="EMBL" id="CP144753">
    <property type="protein sequence ID" value="WVZ92109.1"/>
    <property type="molecule type" value="Genomic_DNA"/>
</dbReference>
<evidence type="ECO:0000256" key="3">
    <source>
        <dbReference type="ARBA" id="ARBA00022833"/>
    </source>
</evidence>
<dbReference type="Proteomes" id="UP001341281">
    <property type="component" value="Chromosome 09"/>
</dbReference>
<keyword evidence="2 4" id="KW-0863">Zinc-finger</keyword>
<evidence type="ECO:0000259" key="6">
    <source>
        <dbReference type="PROSITE" id="PS50966"/>
    </source>
</evidence>
<dbReference type="InterPro" id="IPR041670">
    <property type="entry name" value="Znf-CCHC_6"/>
</dbReference>
<dbReference type="SMART" id="SM00575">
    <property type="entry name" value="ZnF_PMZ"/>
    <property type="match status" value="1"/>
</dbReference>
<feature type="region of interest" description="Disordered" evidence="5">
    <location>
        <begin position="231"/>
        <end position="255"/>
    </location>
</feature>
<feature type="compositionally biased region" description="Basic residues" evidence="5">
    <location>
        <begin position="348"/>
        <end position="364"/>
    </location>
</feature>
<evidence type="ECO:0000313" key="7">
    <source>
        <dbReference type="EMBL" id="WVZ92109.1"/>
    </source>
</evidence>
<dbReference type="Pfam" id="PF15288">
    <property type="entry name" value="zf-CCHC_6"/>
    <property type="match status" value="1"/>
</dbReference>
<keyword evidence="3" id="KW-0862">Zinc</keyword>
<dbReference type="InterPro" id="IPR007527">
    <property type="entry name" value="Znf_SWIM"/>
</dbReference>
<dbReference type="AlphaFoldDB" id="A0AAQ3UMT5"/>
<dbReference type="PANTHER" id="PTHR31973:SF195">
    <property type="entry name" value="MUDR FAMILY TRANSPOSASE"/>
    <property type="match status" value="1"/>
</dbReference>
<evidence type="ECO:0000256" key="2">
    <source>
        <dbReference type="ARBA" id="ARBA00022771"/>
    </source>
</evidence>
<name>A0AAQ3UMT5_PASNO</name>
<dbReference type="Pfam" id="PF04434">
    <property type="entry name" value="SWIM"/>
    <property type="match status" value="1"/>
</dbReference>
<dbReference type="PANTHER" id="PTHR31973">
    <property type="entry name" value="POLYPROTEIN, PUTATIVE-RELATED"/>
    <property type="match status" value="1"/>
</dbReference>
<feature type="compositionally biased region" description="Polar residues" evidence="5">
    <location>
        <begin position="334"/>
        <end position="345"/>
    </location>
</feature>
<dbReference type="InterPro" id="IPR006564">
    <property type="entry name" value="Znf_PMZ"/>
</dbReference>
<reference evidence="7 8" key="1">
    <citation type="submission" date="2024-02" db="EMBL/GenBank/DDBJ databases">
        <title>High-quality chromosome-scale genome assembly of Pensacola bahiagrass (Paspalum notatum Flugge var. saurae).</title>
        <authorList>
            <person name="Vega J.M."/>
            <person name="Podio M."/>
            <person name="Orjuela J."/>
            <person name="Siena L.A."/>
            <person name="Pessino S.C."/>
            <person name="Combes M.C."/>
            <person name="Mariac C."/>
            <person name="Albertini E."/>
            <person name="Pupilli F."/>
            <person name="Ortiz J.P.A."/>
            <person name="Leblanc O."/>
        </authorList>
    </citation>
    <scope>NUCLEOTIDE SEQUENCE [LARGE SCALE GENOMIC DNA]</scope>
    <source>
        <strain evidence="7">R1</strain>
        <tissue evidence="7">Leaf</tissue>
    </source>
</reference>
<evidence type="ECO:0000256" key="5">
    <source>
        <dbReference type="SAM" id="MobiDB-lite"/>
    </source>
</evidence>
<sequence length="364" mass="41919">MYGRMYPAARTFQPQYHQYLMNKLDEIDKEVKPWLDTNHSLLWMRSRFQEEIKCDYIKNNVAEVWNKWVKELKDLPIADLADSLRSKFMELYARRRRIGEKFEGHIMLLAVVRQIYALSRELGHLKVKEGGRDEAEVTEITSTHKIIRHVVHLQKHTCTCREWQVSGKPCPHALALITTCRNPNMQEFLDPYFSVYHYRQAYAGVIKPLPDKSQWATVDLGFKLLPPLSKRPVGRQRKNRIPGCLEDKGNKPRTKGKWQVQCKNCFAFGHRSSSSKCHLNGTKKRKSRATVGRPLGQASTSAAKRKKVAQEKTQSPGPVNRRQLALTFGVGATINDQQTTPPRSNKSPAKKAHKKKLTPRKAKK</sequence>
<dbReference type="GO" id="GO:0008270">
    <property type="term" value="F:zinc ion binding"/>
    <property type="evidence" value="ECO:0007669"/>
    <property type="project" value="UniProtKB-KW"/>
</dbReference>
<dbReference type="PROSITE" id="PS50966">
    <property type="entry name" value="ZF_SWIM"/>
    <property type="match status" value="1"/>
</dbReference>
<proteinExistence type="predicted"/>
<keyword evidence="1" id="KW-0479">Metal-binding</keyword>
<keyword evidence="8" id="KW-1185">Reference proteome</keyword>
<gene>
    <name evidence="7" type="ORF">U9M48_038198</name>
</gene>
<evidence type="ECO:0000256" key="1">
    <source>
        <dbReference type="ARBA" id="ARBA00022723"/>
    </source>
</evidence>
<feature type="domain" description="SWIM-type" evidence="6">
    <location>
        <begin position="149"/>
        <end position="181"/>
    </location>
</feature>
<accession>A0AAQ3UMT5</accession>
<organism evidence="7 8">
    <name type="scientific">Paspalum notatum var. saurae</name>
    <dbReference type="NCBI Taxonomy" id="547442"/>
    <lineage>
        <taxon>Eukaryota</taxon>
        <taxon>Viridiplantae</taxon>
        <taxon>Streptophyta</taxon>
        <taxon>Embryophyta</taxon>
        <taxon>Tracheophyta</taxon>
        <taxon>Spermatophyta</taxon>
        <taxon>Magnoliopsida</taxon>
        <taxon>Liliopsida</taxon>
        <taxon>Poales</taxon>
        <taxon>Poaceae</taxon>
        <taxon>PACMAD clade</taxon>
        <taxon>Panicoideae</taxon>
        <taxon>Andropogonodae</taxon>
        <taxon>Paspaleae</taxon>
        <taxon>Paspalinae</taxon>
        <taxon>Paspalum</taxon>
    </lineage>
</organism>
<evidence type="ECO:0000256" key="4">
    <source>
        <dbReference type="PROSITE-ProRule" id="PRU00325"/>
    </source>
</evidence>
<evidence type="ECO:0000313" key="8">
    <source>
        <dbReference type="Proteomes" id="UP001341281"/>
    </source>
</evidence>
<feature type="region of interest" description="Disordered" evidence="5">
    <location>
        <begin position="272"/>
        <end position="364"/>
    </location>
</feature>